<name>A0A2R6X897_MARPO</name>
<protein>
    <submittedName>
        <fullName evidence="1">Uncharacterized protein</fullName>
    </submittedName>
</protein>
<dbReference type="AlphaFoldDB" id="A0A2R6X897"/>
<evidence type="ECO:0000313" key="1">
    <source>
        <dbReference type="EMBL" id="PTQ42326.1"/>
    </source>
</evidence>
<accession>A0A2R6X897</accession>
<dbReference type="Proteomes" id="UP000244005">
    <property type="component" value="Unassembled WGS sequence"/>
</dbReference>
<proteinExistence type="predicted"/>
<dbReference type="EMBL" id="KZ772702">
    <property type="protein sequence ID" value="PTQ42326.1"/>
    <property type="molecule type" value="Genomic_DNA"/>
</dbReference>
<organism evidence="1 2">
    <name type="scientific">Marchantia polymorpha</name>
    <name type="common">Common liverwort</name>
    <name type="synonym">Marchantia aquatica</name>
    <dbReference type="NCBI Taxonomy" id="3197"/>
    <lineage>
        <taxon>Eukaryota</taxon>
        <taxon>Viridiplantae</taxon>
        <taxon>Streptophyta</taxon>
        <taxon>Embryophyta</taxon>
        <taxon>Marchantiophyta</taxon>
        <taxon>Marchantiopsida</taxon>
        <taxon>Marchantiidae</taxon>
        <taxon>Marchantiales</taxon>
        <taxon>Marchantiaceae</taxon>
        <taxon>Marchantia</taxon>
    </lineage>
</organism>
<evidence type="ECO:0000313" key="2">
    <source>
        <dbReference type="Proteomes" id="UP000244005"/>
    </source>
</evidence>
<reference evidence="2" key="1">
    <citation type="journal article" date="2017" name="Cell">
        <title>Insights into land plant evolution garnered from the Marchantia polymorpha genome.</title>
        <authorList>
            <person name="Bowman J.L."/>
            <person name="Kohchi T."/>
            <person name="Yamato K.T."/>
            <person name="Jenkins J."/>
            <person name="Shu S."/>
            <person name="Ishizaki K."/>
            <person name="Yamaoka S."/>
            <person name="Nishihama R."/>
            <person name="Nakamura Y."/>
            <person name="Berger F."/>
            <person name="Adam C."/>
            <person name="Aki S.S."/>
            <person name="Althoff F."/>
            <person name="Araki T."/>
            <person name="Arteaga-Vazquez M.A."/>
            <person name="Balasubrmanian S."/>
            <person name="Barry K."/>
            <person name="Bauer D."/>
            <person name="Boehm C.R."/>
            <person name="Briginshaw L."/>
            <person name="Caballero-Perez J."/>
            <person name="Catarino B."/>
            <person name="Chen F."/>
            <person name="Chiyoda S."/>
            <person name="Chovatia M."/>
            <person name="Davies K.M."/>
            <person name="Delmans M."/>
            <person name="Demura T."/>
            <person name="Dierschke T."/>
            <person name="Dolan L."/>
            <person name="Dorantes-Acosta A.E."/>
            <person name="Eklund D.M."/>
            <person name="Florent S.N."/>
            <person name="Flores-Sandoval E."/>
            <person name="Fujiyama A."/>
            <person name="Fukuzawa H."/>
            <person name="Galik B."/>
            <person name="Grimanelli D."/>
            <person name="Grimwood J."/>
            <person name="Grossniklaus U."/>
            <person name="Hamada T."/>
            <person name="Haseloff J."/>
            <person name="Hetherington A.J."/>
            <person name="Higo A."/>
            <person name="Hirakawa Y."/>
            <person name="Hundley H.N."/>
            <person name="Ikeda Y."/>
            <person name="Inoue K."/>
            <person name="Inoue S.I."/>
            <person name="Ishida S."/>
            <person name="Jia Q."/>
            <person name="Kakita M."/>
            <person name="Kanazawa T."/>
            <person name="Kawai Y."/>
            <person name="Kawashima T."/>
            <person name="Kennedy M."/>
            <person name="Kinose K."/>
            <person name="Kinoshita T."/>
            <person name="Kohara Y."/>
            <person name="Koide E."/>
            <person name="Komatsu K."/>
            <person name="Kopischke S."/>
            <person name="Kubo M."/>
            <person name="Kyozuka J."/>
            <person name="Lagercrantz U."/>
            <person name="Lin S.S."/>
            <person name="Lindquist E."/>
            <person name="Lipzen A.M."/>
            <person name="Lu C.W."/>
            <person name="De Luna E."/>
            <person name="Martienssen R.A."/>
            <person name="Minamino N."/>
            <person name="Mizutani M."/>
            <person name="Mizutani M."/>
            <person name="Mochizuki N."/>
            <person name="Monte I."/>
            <person name="Mosher R."/>
            <person name="Nagasaki H."/>
            <person name="Nakagami H."/>
            <person name="Naramoto S."/>
            <person name="Nishitani K."/>
            <person name="Ohtani M."/>
            <person name="Okamoto T."/>
            <person name="Okumura M."/>
            <person name="Phillips J."/>
            <person name="Pollak B."/>
            <person name="Reinders A."/>
            <person name="Rovekamp M."/>
            <person name="Sano R."/>
            <person name="Sawa S."/>
            <person name="Schmid M.W."/>
            <person name="Shirakawa M."/>
            <person name="Solano R."/>
            <person name="Spunde A."/>
            <person name="Suetsugu N."/>
            <person name="Sugano S."/>
            <person name="Sugiyama A."/>
            <person name="Sun R."/>
            <person name="Suzuki Y."/>
            <person name="Takenaka M."/>
            <person name="Takezawa D."/>
            <person name="Tomogane H."/>
            <person name="Tsuzuki M."/>
            <person name="Ueda T."/>
            <person name="Umeda M."/>
            <person name="Ward J.M."/>
            <person name="Watanabe Y."/>
            <person name="Yazaki K."/>
            <person name="Yokoyama R."/>
            <person name="Yoshitake Y."/>
            <person name="Yotsui I."/>
            <person name="Zachgo S."/>
            <person name="Schmutz J."/>
        </authorList>
    </citation>
    <scope>NUCLEOTIDE SEQUENCE [LARGE SCALE GENOMIC DNA]</scope>
    <source>
        <strain evidence="2">Tak-1</strain>
    </source>
</reference>
<gene>
    <name evidence="1" type="ORF">MARPO_0030s0068</name>
</gene>
<keyword evidence="2" id="KW-1185">Reference proteome</keyword>
<sequence length="112" mass="13249">MTLMQLRLRTKDQTQPHCFVSSRSRAFAISRFKGPRRGKENKVQLKFSRLRHRRGEDQAHVNSQDISRPIDIREVQHLAATTFFFTLPCARALCIKKIRTRTNFSMLWELFS</sequence>